<dbReference type="EMBL" id="PVZS01000046">
    <property type="protein sequence ID" value="PSC02611.1"/>
    <property type="molecule type" value="Genomic_DNA"/>
</dbReference>
<sequence length="435" mass="48019">MAQRTASRIWVEVDDYLTYCEGSVTPTGIGRVQAEILPHLAMLAPERIRFCRIGEDAALIQPLRLDDVQALASVDERILGAPAWGREPLKLARYLRLRSRKALNAVGARAATEAFYREASVGDILVNLGASWTHRNFASTVRRLKQERGLRFALLVHDVLPATHPRFCAPDHVPTFTRWMDGMAGVCDLALTPSRSSAESLSSYLRSRRLPVPLVRTVPFGAGWSGSPPARRKPPSERRHVLYVSTIEIRKNHRLLVRVWERLLRVHGPGSIPDLVFAGKWGWEVQDLRRDLRDSEFLGGKVKVLSDLSDRALSALYDDALFTVFPSHCEGWGLPVGESLAHGRACVASNATSIPEVGGDYVDYHDPADEDGAYDLIEALLFSPGLLGRREEAIRARYVAPTWADTARAVLARLDALSVDSWAEGARARAAGAGP</sequence>
<dbReference type="OrthoDB" id="9790710at2"/>
<dbReference type="RefSeq" id="WP_106340484.1">
    <property type="nucleotide sequence ID" value="NZ_PVZS01000046.1"/>
</dbReference>
<dbReference type="GO" id="GO:0016757">
    <property type="term" value="F:glycosyltransferase activity"/>
    <property type="evidence" value="ECO:0007669"/>
    <property type="project" value="InterPro"/>
</dbReference>
<dbReference type="PANTHER" id="PTHR46401:SF2">
    <property type="entry name" value="GLYCOSYLTRANSFERASE WBBK-RELATED"/>
    <property type="match status" value="1"/>
</dbReference>
<dbReference type="Proteomes" id="UP000239772">
    <property type="component" value="Unassembled WGS sequence"/>
</dbReference>
<proteinExistence type="predicted"/>
<evidence type="ECO:0000313" key="3">
    <source>
        <dbReference type="EMBL" id="PSC02611.1"/>
    </source>
</evidence>
<gene>
    <name evidence="3" type="ORF">SLNSH_23185</name>
</gene>
<dbReference type="AlphaFoldDB" id="A0A2T1HLZ5"/>
<feature type="domain" description="Glycosyl transferase family 1" evidence="2">
    <location>
        <begin position="234"/>
        <end position="382"/>
    </location>
</feature>
<keyword evidence="1" id="KW-0808">Transferase</keyword>
<evidence type="ECO:0000259" key="2">
    <source>
        <dbReference type="Pfam" id="PF00534"/>
    </source>
</evidence>
<comment type="caution">
    <text evidence="3">The sequence shown here is derived from an EMBL/GenBank/DDBJ whole genome shotgun (WGS) entry which is preliminary data.</text>
</comment>
<evidence type="ECO:0000256" key="1">
    <source>
        <dbReference type="ARBA" id="ARBA00022679"/>
    </source>
</evidence>
<protein>
    <recommendedName>
        <fullName evidence="2">Glycosyl transferase family 1 domain-containing protein</fullName>
    </recommendedName>
</protein>
<reference evidence="4" key="1">
    <citation type="submission" date="2018-03" db="EMBL/GenBank/DDBJ databases">
        <authorList>
            <person name="Sun L."/>
            <person name="Liu H."/>
            <person name="Chen W."/>
            <person name="Huang K."/>
            <person name="Liu W."/>
            <person name="Gao X."/>
        </authorList>
    </citation>
    <scope>NUCLEOTIDE SEQUENCE [LARGE SCALE GENOMIC DNA]</scope>
    <source>
        <strain evidence="4">SH9</strain>
    </source>
</reference>
<organism evidence="3 4">
    <name type="scientific">Alsobacter soli</name>
    <dbReference type="NCBI Taxonomy" id="2109933"/>
    <lineage>
        <taxon>Bacteria</taxon>
        <taxon>Pseudomonadati</taxon>
        <taxon>Pseudomonadota</taxon>
        <taxon>Alphaproteobacteria</taxon>
        <taxon>Hyphomicrobiales</taxon>
        <taxon>Alsobacteraceae</taxon>
        <taxon>Alsobacter</taxon>
    </lineage>
</organism>
<dbReference type="Pfam" id="PF00534">
    <property type="entry name" value="Glycos_transf_1"/>
    <property type="match status" value="1"/>
</dbReference>
<name>A0A2T1HLZ5_9HYPH</name>
<dbReference type="Gene3D" id="3.40.50.2000">
    <property type="entry name" value="Glycogen Phosphorylase B"/>
    <property type="match status" value="1"/>
</dbReference>
<dbReference type="SUPFAM" id="SSF53756">
    <property type="entry name" value="UDP-Glycosyltransferase/glycogen phosphorylase"/>
    <property type="match status" value="1"/>
</dbReference>
<dbReference type="InterPro" id="IPR001296">
    <property type="entry name" value="Glyco_trans_1"/>
</dbReference>
<accession>A0A2T1HLZ5</accession>
<dbReference type="PANTHER" id="PTHR46401">
    <property type="entry name" value="GLYCOSYLTRANSFERASE WBBK-RELATED"/>
    <property type="match status" value="1"/>
</dbReference>
<keyword evidence="4" id="KW-1185">Reference proteome</keyword>
<evidence type="ECO:0000313" key="4">
    <source>
        <dbReference type="Proteomes" id="UP000239772"/>
    </source>
</evidence>